<dbReference type="OrthoDB" id="9764271at2"/>
<evidence type="ECO:0000313" key="5">
    <source>
        <dbReference type="EMBL" id="QEH37807.1"/>
    </source>
</evidence>
<evidence type="ECO:0000256" key="1">
    <source>
        <dbReference type="ARBA" id="ARBA00022801"/>
    </source>
</evidence>
<reference evidence="5 6" key="1">
    <citation type="submission" date="2019-08" db="EMBL/GenBank/DDBJ databases">
        <title>Deep-cultivation of Planctomycetes and their phenomic and genomic characterization uncovers novel biology.</title>
        <authorList>
            <person name="Wiegand S."/>
            <person name="Jogler M."/>
            <person name="Boedeker C."/>
            <person name="Pinto D."/>
            <person name="Vollmers J."/>
            <person name="Rivas-Marin E."/>
            <person name="Kohn T."/>
            <person name="Peeters S.H."/>
            <person name="Heuer A."/>
            <person name="Rast P."/>
            <person name="Oberbeckmann S."/>
            <person name="Bunk B."/>
            <person name="Jeske O."/>
            <person name="Meyerdierks A."/>
            <person name="Storesund J.E."/>
            <person name="Kallscheuer N."/>
            <person name="Luecker S."/>
            <person name="Lage O.M."/>
            <person name="Pohl T."/>
            <person name="Merkel B.J."/>
            <person name="Hornburger P."/>
            <person name="Mueller R.-W."/>
            <person name="Bruemmer F."/>
            <person name="Labrenz M."/>
            <person name="Spormann A.M."/>
            <person name="Op den Camp H."/>
            <person name="Overmann J."/>
            <person name="Amann R."/>
            <person name="Jetten M.S.M."/>
            <person name="Mascher T."/>
            <person name="Medema M.H."/>
            <person name="Devos D.P."/>
            <person name="Kaster A.-K."/>
            <person name="Ovreas L."/>
            <person name="Rohde M."/>
            <person name="Galperin M.Y."/>
            <person name="Jogler C."/>
        </authorList>
    </citation>
    <scope>NUCLEOTIDE SEQUENCE [LARGE SCALE GENOMIC DNA]</scope>
    <source>
        <strain evidence="5 6">OJF2</strain>
    </source>
</reference>
<sequence precursor="true">MRAKTVSAAGCLAFALMLHPQASPAADPLTVRVDASNGAPRIVVNGKAVRARMFFGIPGSAAIPVKAGPREVSFEFRARDAADTATMHFRFGPKPGTIDLDEVRIVDLDDGREVMPRRGFEDGPGSFAADWSAWPPDEKNTVGKLAVAPGAGKGGSAGLRIELTAPARAGEPWPDFHIHHHANLRLTRGHLYRASFWVHSHQDRDLNVALYRPGATYVHLGGPQGPFASQVKLAAGAGVDFVSFPFEVPWPPPGQPADWTAVDLACREVLDANPRALLLPRVGMMPPEWWLKEHPGDRMQWEDGRRDMVVVASPSYRRDAAERLLALVEHLEAAFGDRIAGYHPCGQNTGEWFYEATWNPKLSGYAPADVSAWRRWLTGRYRDDRRLQAAWHDRGVSLGAAAVPAPALRHASPAGVLRDPLREQALIDWAEFQQDAMSDCVRDLAHAARVGSKGRKLILFFYGYVFEFGPVANGPATSGHYALRRVLDSPDIDVLCSPISYFDRGLGQSGPAMTAAESVALAGKMWLCEDDTHTYLAAQDFPGSTDHVRTLEETNHELLRNVGQEAVRNFATWWMDLGATGWFNDPGMWREMDRLKAIDEPLLEHPEPFRPEIAAVIDERSMLATAPAAAAVTRPGIYEVRAGLARVGAPYGQYLLDDVLAGRVRAKLYVILNAWRLSASERATLSGRLRGSTVVWCHAPGYLDGDRPSPEAMRALTGFHLVPTSAHAKAGPTEAGRRLGILRAFGPDQPIQPLFAAAGLPDGQVLAAYPDGSASVARIDTADGPRFFVGTPGPTAEVLRTAARAAGVHLFTDTDCNVYARGPFVVLHASQDGPITVQAPGDRGKSWTWTDALTAGRLGTGPELRLVMKRGDTRILRYEASPGR</sequence>
<dbReference type="KEGG" id="agv:OJF2_63980"/>
<dbReference type="AlphaFoldDB" id="A0A5B9WBC8"/>
<evidence type="ECO:0000256" key="2">
    <source>
        <dbReference type="ARBA" id="ARBA00023295"/>
    </source>
</evidence>
<gene>
    <name evidence="5" type="ORF">OJF2_63980</name>
</gene>
<keyword evidence="3" id="KW-0732">Signal</keyword>
<dbReference type="RefSeq" id="WP_148597321.1">
    <property type="nucleotide sequence ID" value="NZ_CP042997.1"/>
</dbReference>
<feature type="signal peptide" evidence="3">
    <location>
        <begin position="1"/>
        <end position="25"/>
    </location>
</feature>
<dbReference type="SUPFAM" id="SSF51445">
    <property type="entry name" value="(Trans)glycosidases"/>
    <property type="match status" value="1"/>
</dbReference>
<dbReference type="GO" id="GO:0009341">
    <property type="term" value="C:beta-galactosidase complex"/>
    <property type="evidence" value="ECO:0007669"/>
    <property type="project" value="InterPro"/>
</dbReference>
<dbReference type="EMBL" id="CP042997">
    <property type="protein sequence ID" value="QEH37807.1"/>
    <property type="molecule type" value="Genomic_DNA"/>
</dbReference>
<feature type="chain" id="PRO_5022935646" description="Glycoside hydrolase family 42 N-terminal domain-containing protein" evidence="3">
    <location>
        <begin position="26"/>
        <end position="884"/>
    </location>
</feature>
<dbReference type="Gene3D" id="3.20.20.80">
    <property type="entry name" value="Glycosidases"/>
    <property type="match status" value="1"/>
</dbReference>
<dbReference type="Pfam" id="PF02449">
    <property type="entry name" value="Glyco_hydro_42"/>
    <property type="match status" value="1"/>
</dbReference>
<organism evidence="5 6">
    <name type="scientific">Aquisphaera giovannonii</name>
    <dbReference type="NCBI Taxonomy" id="406548"/>
    <lineage>
        <taxon>Bacteria</taxon>
        <taxon>Pseudomonadati</taxon>
        <taxon>Planctomycetota</taxon>
        <taxon>Planctomycetia</taxon>
        <taxon>Isosphaerales</taxon>
        <taxon>Isosphaeraceae</taxon>
        <taxon>Aquisphaera</taxon>
    </lineage>
</organism>
<dbReference type="Proteomes" id="UP000324233">
    <property type="component" value="Chromosome"/>
</dbReference>
<proteinExistence type="predicted"/>
<evidence type="ECO:0000256" key="3">
    <source>
        <dbReference type="SAM" id="SignalP"/>
    </source>
</evidence>
<dbReference type="GO" id="GO:0004565">
    <property type="term" value="F:beta-galactosidase activity"/>
    <property type="evidence" value="ECO:0007669"/>
    <property type="project" value="InterPro"/>
</dbReference>
<evidence type="ECO:0000259" key="4">
    <source>
        <dbReference type="Pfam" id="PF02449"/>
    </source>
</evidence>
<dbReference type="InterPro" id="IPR013529">
    <property type="entry name" value="Glyco_hydro_42_N"/>
</dbReference>
<keyword evidence="2" id="KW-0326">Glycosidase</keyword>
<accession>A0A5B9WBC8</accession>
<dbReference type="GO" id="GO:0005975">
    <property type="term" value="P:carbohydrate metabolic process"/>
    <property type="evidence" value="ECO:0007669"/>
    <property type="project" value="InterPro"/>
</dbReference>
<protein>
    <recommendedName>
        <fullName evidence="4">Glycoside hydrolase family 42 N-terminal domain-containing protein</fullName>
    </recommendedName>
</protein>
<dbReference type="InterPro" id="IPR017853">
    <property type="entry name" value="GH"/>
</dbReference>
<name>A0A5B9WBC8_9BACT</name>
<feature type="domain" description="Glycoside hydrolase family 42 N-terminal" evidence="4">
    <location>
        <begin position="258"/>
        <end position="450"/>
    </location>
</feature>
<evidence type="ECO:0000313" key="6">
    <source>
        <dbReference type="Proteomes" id="UP000324233"/>
    </source>
</evidence>
<keyword evidence="1" id="KW-0378">Hydrolase</keyword>
<keyword evidence="6" id="KW-1185">Reference proteome</keyword>
<dbReference type="Gene3D" id="2.60.120.260">
    <property type="entry name" value="Galactose-binding domain-like"/>
    <property type="match status" value="1"/>
</dbReference>